<dbReference type="EMBL" id="JASJOT010000012">
    <property type="protein sequence ID" value="MDJ1495000.1"/>
    <property type="molecule type" value="Genomic_DNA"/>
</dbReference>
<reference evidence="2 3" key="1">
    <citation type="submission" date="2023-05" db="EMBL/GenBank/DDBJ databases">
        <authorList>
            <person name="Zhang X."/>
        </authorList>
    </citation>
    <scope>NUCLEOTIDE SEQUENCE [LARGE SCALE GENOMIC DNA]</scope>
    <source>
        <strain evidence="2 3">DM2B3-1</strain>
    </source>
</reference>
<name>A0ABT7CMM1_9BACT</name>
<dbReference type="RefSeq" id="WP_313998658.1">
    <property type="nucleotide sequence ID" value="NZ_JASJOT010000012.1"/>
</dbReference>
<evidence type="ECO:0000313" key="3">
    <source>
        <dbReference type="Proteomes" id="UP001228581"/>
    </source>
</evidence>
<evidence type="ECO:0000313" key="2">
    <source>
        <dbReference type="EMBL" id="MDJ1495000.1"/>
    </source>
</evidence>
<protein>
    <recommendedName>
        <fullName evidence="4">Lipoprotein</fullName>
    </recommendedName>
</protein>
<proteinExistence type="predicted"/>
<comment type="caution">
    <text evidence="2">The sequence shown here is derived from an EMBL/GenBank/DDBJ whole genome shotgun (WGS) entry which is preliminary data.</text>
</comment>
<keyword evidence="3" id="KW-1185">Reference proteome</keyword>
<dbReference type="PROSITE" id="PS51257">
    <property type="entry name" value="PROKAR_LIPOPROTEIN"/>
    <property type="match status" value="1"/>
</dbReference>
<sequence>MKKKLYTSVFALFMSCSSSRSDISTDSVNVDTGHQVEIVNGIILIDLPNGVSFNWDNDCSRIVDDSLYRSLVTTFSTKQHSTIKLILDTTITPARVCTFDKNLLVGDLAFLLIDKIKGLPYSLVLNVQFDVFQADCYYPVGLFSYINKYRSEEYTKVELYLM</sequence>
<evidence type="ECO:0008006" key="4">
    <source>
        <dbReference type="Google" id="ProtNLM"/>
    </source>
</evidence>
<dbReference type="Proteomes" id="UP001228581">
    <property type="component" value="Unassembled WGS sequence"/>
</dbReference>
<gene>
    <name evidence="2" type="ORF">QNI19_18825</name>
</gene>
<accession>A0ABT7CMM1</accession>
<feature type="chain" id="PRO_5045722804" description="Lipoprotein" evidence="1">
    <location>
        <begin position="21"/>
        <end position="162"/>
    </location>
</feature>
<keyword evidence="1" id="KW-0732">Signal</keyword>
<evidence type="ECO:0000256" key="1">
    <source>
        <dbReference type="SAM" id="SignalP"/>
    </source>
</evidence>
<feature type="signal peptide" evidence="1">
    <location>
        <begin position="1"/>
        <end position="20"/>
    </location>
</feature>
<organism evidence="2 3">
    <name type="scientific">Xanthocytophaga flava</name>
    <dbReference type="NCBI Taxonomy" id="3048013"/>
    <lineage>
        <taxon>Bacteria</taxon>
        <taxon>Pseudomonadati</taxon>
        <taxon>Bacteroidota</taxon>
        <taxon>Cytophagia</taxon>
        <taxon>Cytophagales</taxon>
        <taxon>Rhodocytophagaceae</taxon>
        <taxon>Xanthocytophaga</taxon>
    </lineage>
</organism>